<gene>
    <name evidence="5" type="primary">ldh_11</name>
    <name evidence="5" type="ORF">SDC9_165387</name>
</gene>
<dbReference type="SUPFAM" id="SSF51735">
    <property type="entry name" value="NAD(P)-binding Rossmann-fold domains"/>
    <property type="match status" value="1"/>
</dbReference>
<dbReference type="GO" id="GO:0004459">
    <property type="term" value="F:L-lactate dehydrogenase (NAD+) activity"/>
    <property type="evidence" value="ECO:0007669"/>
    <property type="project" value="UniProtKB-EC"/>
</dbReference>
<dbReference type="EC" id="1.1.1.27" evidence="5"/>
<dbReference type="EMBL" id="VSSQ01065280">
    <property type="protein sequence ID" value="MPN18029.1"/>
    <property type="molecule type" value="Genomic_DNA"/>
</dbReference>
<dbReference type="InterPro" id="IPR001557">
    <property type="entry name" value="L-lactate/malate_DH"/>
</dbReference>
<sequence>MVIITAGVSQKEGETRLDLLRKNLGIFDSIITEMKPYLDKEAIVLVVTNPVDVLAYFTYKKLGIDSSRVIGSGTVLDTARLKTAIAEHTHIDPRNVHTFVIGEHGDSEVAAYSVTTIGGIPISHYCSVCGGCNDGGDHVLLHLHEDVKKAAYEIIAKKGATYYAIALAVNLIVRAILNDYNSVLTVSTFIESEFDGRIKDLYISLPCIVGKSGVQKILHPNYAKIEVEKLIDSANILKSQIDLYRNN</sequence>
<dbReference type="PROSITE" id="PS00064">
    <property type="entry name" value="L_LDH"/>
    <property type="match status" value="1"/>
</dbReference>
<dbReference type="InterPro" id="IPR036291">
    <property type="entry name" value="NAD(P)-bd_dom_sf"/>
</dbReference>
<organism evidence="5">
    <name type="scientific">bioreactor metagenome</name>
    <dbReference type="NCBI Taxonomy" id="1076179"/>
    <lineage>
        <taxon>unclassified sequences</taxon>
        <taxon>metagenomes</taxon>
        <taxon>ecological metagenomes</taxon>
    </lineage>
</organism>
<dbReference type="InterPro" id="IPR015955">
    <property type="entry name" value="Lactate_DH/Glyco_Ohase_4_C"/>
</dbReference>
<dbReference type="InterPro" id="IPR022383">
    <property type="entry name" value="Lactate/malate_DH_C"/>
</dbReference>
<evidence type="ECO:0000256" key="2">
    <source>
        <dbReference type="ARBA" id="ARBA00023027"/>
    </source>
</evidence>
<evidence type="ECO:0000259" key="3">
    <source>
        <dbReference type="Pfam" id="PF00056"/>
    </source>
</evidence>
<dbReference type="AlphaFoldDB" id="A0A645FWQ6"/>
<dbReference type="PANTHER" id="PTHR43128:SF16">
    <property type="entry name" value="L-LACTATE DEHYDROGENASE"/>
    <property type="match status" value="1"/>
</dbReference>
<accession>A0A645FWQ6</accession>
<keyword evidence="1 5" id="KW-0560">Oxidoreductase</keyword>
<feature type="domain" description="Lactate/malate dehydrogenase N-terminal" evidence="3">
    <location>
        <begin position="1"/>
        <end position="71"/>
    </location>
</feature>
<name>A0A645FWQ6_9ZZZZ</name>
<proteinExistence type="predicted"/>
<dbReference type="SUPFAM" id="SSF56327">
    <property type="entry name" value="LDH C-terminal domain-like"/>
    <property type="match status" value="1"/>
</dbReference>
<dbReference type="Gene3D" id="3.40.50.720">
    <property type="entry name" value="NAD(P)-binding Rossmann-like Domain"/>
    <property type="match status" value="1"/>
</dbReference>
<dbReference type="InterPro" id="IPR018177">
    <property type="entry name" value="L-lactate_DH_AS"/>
</dbReference>
<dbReference type="Gene3D" id="3.90.110.10">
    <property type="entry name" value="Lactate dehydrogenase/glycoside hydrolase, family 4, C-terminal"/>
    <property type="match status" value="1"/>
</dbReference>
<protein>
    <submittedName>
        <fullName evidence="5">L-lactate dehydrogenase</fullName>
        <ecNumber evidence="5">1.1.1.27</ecNumber>
    </submittedName>
</protein>
<dbReference type="GO" id="GO:0006089">
    <property type="term" value="P:lactate metabolic process"/>
    <property type="evidence" value="ECO:0007669"/>
    <property type="project" value="TreeGrafter"/>
</dbReference>
<dbReference type="Pfam" id="PF02866">
    <property type="entry name" value="Ldh_1_C"/>
    <property type="match status" value="1"/>
</dbReference>
<dbReference type="InterPro" id="IPR001236">
    <property type="entry name" value="Lactate/malate_DH_N"/>
</dbReference>
<evidence type="ECO:0000313" key="5">
    <source>
        <dbReference type="EMBL" id="MPN18029.1"/>
    </source>
</evidence>
<keyword evidence="2" id="KW-0520">NAD</keyword>
<dbReference type="Pfam" id="PF00056">
    <property type="entry name" value="Ldh_1_N"/>
    <property type="match status" value="1"/>
</dbReference>
<evidence type="ECO:0000259" key="4">
    <source>
        <dbReference type="Pfam" id="PF02866"/>
    </source>
</evidence>
<feature type="domain" description="Lactate/malate dehydrogenase C-terminal" evidence="4">
    <location>
        <begin position="74"/>
        <end position="243"/>
    </location>
</feature>
<evidence type="ECO:0000256" key="1">
    <source>
        <dbReference type="ARBA" id="ARBA00023002"/>
    </source>
</evidence>
<dbReference type="PRINTS" id="PR00086">
    <property type="entry name" value="LLDHDRGNASE"/>
</dbReference>
<dbReference type="PANTHER" id="PTHR43128">
    <property type="entry name" value="L-2-HYDROXYCARBOXYLATE DEHYDROGENASE (NAD(P)(+))"/>
    <property type="match status" value="1"/>
</dbReference>
<comment type="caution">
    <text evidence="5">The sequence shown here is derived from an EMBL/GenBank/DDBJ whole genome shotgun (WGS) entry which is preliminary data.</text>
</comment>
<reference evidence="5" key="1">
    <citation type="submission" date="2019-08" db="EMBL/GenBank/DDBJ databases">
        <authorList>
            <person name="Kucharzyk K."/>
            <person name="Murdoch R.W."/>
            <person name="Higgins S."/>
            <person name="Loffler F."/>
        </authorList>
    </citation>
    <scope>NUCLEOTIDE SEQUENCE</scope>
</reference>